<dbReference type="GO" id="GO:0008270">
    <property type="term" value="F:zinc ion binding"/>
    <property type="evidence" value="ECO:0007669"/>
    <property type="project" value="UniProtKB-KW"/>
</dbReference>
<name>A0A9P3LM87_9APHY</name>
<evidence type="ECO:0000256" key="4">
    <source>
        <dbReference type="ARBA" id="ARBA00022833"/>
    </source>
</evidence>
<organism evidence="9 10">
    <name type="scientific">Phanerochaete sordida</name>
    <dbReference type="NCBI Taxonomy" id="48140"/>
    <lineage>
        <taxon>Eukaryota</taxon>
        <taxon>Fungi</taxon>
        <taxon>Dikarya</taxon>
        <taxon>Basidiomycota</taxon>
        <taxon>Agaricomycotina</taxon>
        <taxon>Agaricomycetes</taxon>
        <taxon>Polyporales</taxon>
        <taxon>Phanerochaetaceae</taxon>
        <taxon>Phanerochaete</taxon>
    </lineage>
</organism>
<evidence type="ECO:0000259" key="8">
    <source>
        <dbReference type="PROSITE" id="PS50865"/>
    </source>
</evidence>
<sequence length="462" mass="51624">MDPRIFDKIDKFNSADKRSTLHLAAKEADIPLAYECIRIGTAISHKDAYGITALLLACMTIRSTKVIKEIVRVSGRPPPDSPGGRALSDQFLDDEVSRLLRIATLLVEQHADVNVSADGETPLGVAAEASCWPLVELLLRHGARPLAAGTPGAPLFRSANQRSRYNALVRTTQVSTPRPARRCPCWSGALLADCHAARTQPYPPSFLCRCGRNRTYERCCMRREFTLEERWSAEDDWLQPVDVRHIPLPPGDDAFRAGFDKNQEMMNAAMQVPGFLGAFQERMAGFWQTMFSDLPPDVMDPAFLYALGKVDFAPRLWGGNLSKVEAKKRMDEWNGAIDKYIARGTDSRDRFTIELMSKIGMNGGALHKECDCCFKVENRDFVGKLRCCSSCKIAVYCSSECQVRDWPRHKAECKTKSRKEQELKAQKAMEYVMSEQTRQAANMDVSVEGLTAALQASRMLSG</sequence>
<gene>
    <name evidence="9" type="ORF">PsYK624_157230</name>
</gene>
<keyword evidence="2" id="KW-0677">Repeat</keyword>
<dbReference type="Pfam" id="PF00023">
    <property type="entry name" value="Ank"/>
    <property type="match status" value="1"/>
</dbReference>
<evidence type="ECO:0000313" key="10">
    <source>
        <dbReference type="Proteomes" id="UP000703269"/>
    </source>
</evidence>
<dbReference type="Proteomes" id="UP000703269">
    <property type="component" value="Unassembled WGS sequence"/>
</dbReference>
<dbReference type="Pfam" id="PF01753">
    <property type="entry name" value="zf-MYND"/>
    <property type="match status" value="1"/>
</dbReference>
<keyword evidence="5 6" id="KW-0040">ANK repeat</keyword>
<dbReference type="InterPro" id="IPR002110">
    <property type="entry name" value="Ankyrin_rpt"/>
</dbReference>
<dbReference type="InterPro" id="IPR036770">
    <property type="entry name" value="Ankyrin_rpt-contain_sf"/>
</dbReference>
<dbReference type="SMART" id="SM00248">
    <property type="entry name" value="ANK"/>
    <property type="match status" value="3"/>
</dbReference>
<evidence type="ECO:0000256" key="1">
    <source>
        <dbReference type="ARBA" id="ARBA00022723"/>
    </source>
</evidence>
<dbReference type="PANTHER" id="PTHR24189:SF50">
    <property type="entry name" value="ANKYRIN REPEAT AND SOCS BOX PROTEIN 2"/>
    <property type="match status" value="1"/>
</dbReference>
<evidence type="ECO:0000256" key="5">
    <source>
        <dbReference type="ARBA" id="ARBA00023043"/>
    </source>
</evidence>
<accession>A0A9P3LM87</accession>
<evidence type="ECO:0000256" key="6">
    <source>
        <dbReference type="PROSITE-ProRule" id="PRU00023"/>
    </source>
</evidence>
<keyword evidence="1" id="KW-0479">Metal-binding</keyword>
<keyword evidence="4" id="KW-0862">Zinc</keyword>
<evidence type="ECO:0000313" key="9">
    <source>
        <dbReference type="EMBL" id="GJE99459.1"/>
    </source>
</evidence>
<keyword evidence="3 7" id="KW-0863">Zinc-finger</keyword>
<dbReference type="PANTHER" id="PTHR24189">
    <property type="entry name" value="MYOTROPHIN"/>
    <property type="match status" value="1"/>
</dbReference>
<evidence type="ECO:0000256" key="7">
    <source>
        <dbReference type="PROSITE-ProRule" id="PRU00134"/>
    </source>
</evidence>
<dbReference type="InterPro" id="IPR050745">
    <property type="entry name" value="Multifunctional_regulatory"/>
</dbReference>
<dbReference type="SUPFAM" id="SSF144232">
    <property type="entry name" value="HIT/MYND zinc finger-like"/>
    <property type="match status" value="1"/>
</dbReference>
<evidence type="ECO:0000256" key="2">
    <source>
        <dbReference type="ARBA" id="ARBA00022737"/>
    </source>
</evidence>
<feature type="repeat" description="ANK" evidence="6">
    <location>
        <begin position="118"/>
        <end position="150"/>
    </location>
</feature>
<dbReference type="PROSITE" id="PS50865">
    <property type="entry name" value="ZF_MYND_2"/>
    <property type="match status" value="1"/>
</dbReference>
<comment type="caution">
    <text evidence="9">The sequence shown here is derived from an EMBL/GenBank/DDBJ whole genome shotgun (WGS) entry which is preliminary data.</text>
</comment>
<dbReference type="OrthoDB" id="2792537at2759"/>
<dbReference type="Gene3D" id="6.10.140.2220">
    <property type="match status" value="1"/>
</dbReference>
<evidence type="ECO:0000256" key="3">
    <source>
        <dbReference type="ARBA" id="ARBA00022771"/>
    </source>
</evidence>
<dbReference type="EMBL" id="BPQB01000110">
    <property type="protein sequence ID" value="GJE99459.1"/>
    <property type="molecule type" value="Genomic_DNA"/>
</dbReference>
<reference evidence="9 10" key="1">
    <citation type="submission" date="2021-08" db="EMBL/GenBank/DDBJ databases">
        <title>Draft Genome Sequence of Phanerochaete sordida strain YK-624.</title>
        <authorList>
            <person name="Mori T."/>
            <person name="Dohra H."/>
            <person name="Suzuki T."/>
            <person name="Kawagishi H."/>
            <person name="Hirai H."/>
        </authorList>
    </citation>
    <scope>NUCLEOTIDE SEQUENCE [LARGE SCALE GENOMIC DNA]</scope>
    <source>
        <strain evidence="9 10">YK-624</strain>
    </source>
</reference>
<keyword evidence="10" id="KW-1185">Reference proteome</keyword>
<proteinExistence type="predicted"/>
<dbReference type="AlphaFoldDB" id="A0A9P3LM87"/>
<dbReference type="PROSITE" id="PS50297">
    <property type="entry name" value="ANK_REP_REGION"/>
    <property type="match status" value="1"/>
</dbReference>
<dbReference type="SUPFAM" id="SSF48403">
    <property type="entry name" value="Ankyrin repeat"/>
    <property type="match status" value="1"/>
</dbReference>
<dbReference type="InterPro" id="IPR002893">
    <property type="entry name" value="Znf_MYND"/>
</dbReference>
<protein>
    <submittedName>
        <fullName evidence="9">Zf-MYND domain-containing protein</fullName>
    </submittedName>
</protein>
<dbReference type="Gene3D" id="1.25.40.20">
    <property type="entry name" value="Ankyrin repeat-containing domain"/>
    <property type="match status" value="1"/>
</dbReference>
<feature type="domain" description="MYND-type" evidence="8">
    <location>
        <begin position="370"/>
        <end position="413"/>
    </location>
</feature>
<dbReference type="PROSITE" id="PS50088">
    <property type="entry name" value="ANK_REPEAT"/>
    <property type="match status" value="1"/>
</dbReference>